<dbReference type="PROSITE" id="PS00107">
    <property type="entry name" value="PROTEIN_KINASE_ATP"/>
    <property type="match status" value="1"/>
</dbReference>
<dbReference type="Gene3D" id="3.30.200.20">
    <property type="entry name" value="Phosphorylase Kinase, domain 1"/>
    <property type="match status" value="1"/>
</dbReference>
<name>A0A518DAG3_9BACT</name>
<dbReference type="EC" id="2.7.11.1" evidence="9"/>
<dbReference type="GO" id="GO:0035556">
    <property type="term" value="P:intracellular signal transduction"/>
    <property type="evidence" value="ECO:0007669"/>
    <property type="project" value="InterPro"/>
</dbReference>
<dbReference type="GO" id="GO:0016020">
    <property type="term" value="C:membrane"/>
    <property type="evidence" value="ECO:0007669"/>
    <property type="project" value="UniProtKB-SubCell"/>
</dbReference>
<evidence type="ECO:0000259" key="7">
    <source>
        <dbReference type="PROSITE" id="PS50011"/>
    </source>
</evidence>
<dbReference type="GO" id="GO:0005524">
    <property type="term" value="F:ATP binding"/>
    <property type="evidence" value="ECO:0007669"/>
    <property type="project" value="UniProtKB-UniRule"/>
</dbReference>
<feature type="binding site" evidence="6">
    <location>
        <position position="349"/>
    </location>
    <ligand>
        <name>ATP</name>
        <dbReference type="ChEBI" id="CHEBI:30616"/>
    </ligand>
</feature>
<dbReference type="SMART" id="SM00220">
    <property type="entry name" value="S_TKc"/>
    <property type="match status" value="1"/>
</dbReference>
<dbReference type="InterPro" id="IPR001054">
    <property type="entry name" value="A/G_cyclase"/>
</dbReference>
<dbReference type="CDD" id="cd14014">
    <property type="entry name" value="STKc_PknB_like"/>
    <property type="match status" value="1"/>
</dbReference>
<dbReference type="SUPFAM" id="SSF55961">
    <property type="entry name" value="Bet v1-like"/>
    <property type="match status" value="1"/>
</dbReference>
<proteinExistence type="predicted"/>
<dbReference type="InterPro" id="IPR011009">
    <property type="entry name" value="Kinase-like_dom_sf"/>
</dbReference>
<dbReference type="InterPro" id="IPR017441">
    <property type="entry name" value="Protein_kinase_ATP_BS"/>
</dbReference>
<dbReference type="GO" id="GO:0004016">
    <property type="term" value="F:adenylate cyclase activity"/>
    <property type="evidence" value="ECO:0007669"/>
    <property type="project" value="UniProtKB-ARBA"/>
</dbReference>
<reference evidence="9 10" key="1">
    <citation type="submission" date="2019-02" db="EMBL/GenBank/DDBJ databases">
        <title>Deep-cultivation of Planctomycetes and their phenomic and genomic characterization uncovers novel biology.</title>
        <authorList>
            <person name="Wiegand S."/>
            <person name="Jogler M."/>
            <person name="Boedeker C."/>
            <person name="Pinto D."/>
            <person name="Vollmers J."/>
            <person name="Rivas-Marin E."/>
            <person name="Kohn T."/>
            <person name="Peeters S.H."/>
            <person name="Heuer A."/>
            <person name="Rast P."/>
            <person name="Oberbeckmann S."/>
            <person name="Bunk B."/>
            <person name="Jeske O."/>
            <person name="Meyerdierks A."/>
            <person name="Storesund J.E."/>
            <person name="Kallscheuer N."/>
            <person name="Luecker S."/>
            <person name="Lage O.M."/>
            <person name="Pohl T."/>
            <person name="Merkel B.J."/>
            <person name="Hornburger P."/>
            <person name="Mueller R.-W."/>
            <person name="Bruemmer F."/>
            <person name="Labrenz M."/>
            <person name="Spormann A.M."/>
            <person name="Op den Camp H."/>
            <person name="Overmann J."/>
            <person name="Amann R."/>
            <person name="Jetten M.S.M."/>
            <person name="Mascher T."/>
            <person name="Medema M.H."/>
            <person name="Devos D.P."/>
            <person name="Kaster A.-K."/>
            <person name="Ovreas L."/>
            <person name="Rohde M."/>
            <person name="Galperin M.Y."/>
            <person name="Jogler C."/>
        </authorList>
    </citation>
    <scope>NUCLEOTIDE SEQUENCE [LARGE SCALE GENOMIC DNA]</scope>
    <source>
        <strain evidence="9 10">Pla175</strain>
    </source>
</reference>
<feature type="domain" description="Protein kinase" evidence="7">
    <location>
        <begin position="320"/>
        <end position="617"/>
    </location>
</feature>
<comment type="subcellular location">
    <subcellularLocation>
        <location evidence="1">Membrane</location>
        <topology evidence="1">Single-pass membrane protein</topology>
    </subcellularLocation>
</comment>
<dbReference type="PANTHER" id="PTHR43289:SF6">
    <property type="entry name" value="SERINE_THREONINE-PROTEIN KINASE NEKL-3"/>
    <property type="match status" value="1"/>
</dbReference>
<evidence type="ECO:0000256" key="2">
    <source>
        <dbReference type="ARBA" id="ARBA00022679"/>
    </source>
</evidence>
<dbReference type="SUPFAM" id="SSF55073">
    <property type="entry name" value="Nucleotide cyclase"/>
    <property type="match status" value="1"/>
</dbReference>
<dbReference type="SUPFAM" id="SSF56112">
    <property type="entry name" value="Protein kinase-like (PK-like)"/>
    <property type="match status" value="1"/>
</dbReference>
<dbReference type="Pfam" id="PF00069">
    <property type="entry name" value="Pkinase"/>
    <property type="match status" value="1"/>
</dbReference>
<dbReference type="PROSITE" id="PS50125">
    <property type="entry name" value="GUANYLATE_CYCLASE_2"/>
    <property type="match status" value="1"/>
</dbReference>
<dbReference type="KEGG" id="pnd:Pla175_18260"/>
<evidence type="ECO:0000256" key="3">
    <source>
        <dbReference type="ARBA" id="ARBA00022741"/>
    </source>
</evidence>
<feature type="domain" description="Guanylate cyclase" evidence="8">
    <location>
        <begin position="1059"/>
        <end position="1174"/>
    </location>
</feature>
<gene>
    <name evidence="9" type="primary">stkP_1</name>
    <name evidence="9" type="ORF">Pla175_18260</name>
</gene>
<keyword evidence="5 6" id="KW-0067">ATP-binding</keyword>
<dbReference type="InterPro" id="IPR023393">
    <property type="entry name" value="START-like_dom_sf"/>
</dbReference>
<dbReference type="InterPro" id="IPR008271">
    <property type="entry name" value="Ser/Thr_kinase_AS"/>
</dbReference>
<keyword evidence="4 9" id="KW-0418">Kinase</keyword>
<keyword evidence="2 9" id="KW-0808">Transferase</keyword>
<evidence type="ECO:0000256" key="6">
    <source>
        <dbReference type="PROSITE-ProRule" id="PRU10141"/>
    </source>
</evidence>
<organism evidence="9 10">
    <name type="scientific">Pirellulimonas nuda</name>
    <dbReference type="NCBI Taxonomy" id="2528009"/>
    <lineage>
        <taxon>Bacteria</taxon>
        <taxon>Pseudomonadati</taxon>
        <taxon>Planctomycetota</taxon>
        <taxon>Planctomycetia</taxon>
        <taxon>Pirellulales</taxon>
        <taxon>Lacipirellulaceae</taxon>
        <taxon>Pirellulimonas</taxon>
    </lineage>
</organism>
<dbReference type="CDD" id="cd07812">
    <property type="entry name" value="SRPBCC"/>
    <property type="match status" value="1"/>
</dbReference>
<dbReference type="Proteomes" id="UP000317429">
    <property type="component" value="Chromosome"/>
</dbReference>
<evidence type="ECO:0000313" key="9">
    <source>
        <dbReference type="EMBL" id="QDU88448.1"/>
    </source>
</evidence>
<evidence type="ECO:0000256" key="5">
    <source>
        <dbReference type="ARBA" id="ARBA00022840"/>
    </source>
</evidence>
<dbReference type="PROSITE" id="PS50011">
    <property type="entry name" value="PROTEIN_KINASE_DOM"/>
    <property type="match status" value="1"/>
</dbReference>
<dbReference type="Pfam" id="PF19363">
    <property type="entry name" value="DUF5939"/>
    <property type="match status" value="1"/>
</dbReference>
<dbReference type="Gene3D" id="3.30.530.20">
    <property type="match status" value="1"/>
</dbReference>
<dbReference type="PANTHER" id="PTHR43289">
    <property type="entry name" value="MITOGEN-ACTIVATED PROTEIN KINASE KINASE KINASE 20-RELATED"/>
    <property type="match status" value="1"/>
</dbReference>
<sequence>MLRRKAYPQRPCFVTLAPADPASLRSFPSPQAAGIERLRDLRRISSGPDGVAYDALLDADGRRVELRRLLGPARSDPRRQALAQRLRLIELLGLPAVRRVVLSCLEGEAPAVALEAAGQTPLTASTDDGRRLLGVLVEAASCVDAAHHLGLYGVDLRPEAITLRDGVPRLDFSGLAVDALRGLETDTPRAPAPTQAGAGDDPRLADLRSLAGLIAWALQQPAVAAYCQDRSHRETARLNQLCSAASGTISDPPAASRFARCLEALLADDPPPRVASAGGASEIAVTPLAADGTAEVANLAPPSQAPRGREPQVGDRLGRFRIEAKLGEGGMGAVYRAADLASGEPVAVKVLSQRAMLRGNALQRFQKEARLLASVNNPHVTNLIEVNDEDGLHYLVLEFVDGVDVRCLLDHRGADRGADRGGGPLREAAALSIAADVARALVDAHQRDIIHRDIKPDNILLVGARADHADELPTPRAKLTDFGIARHVDQSESLALTMAGGMIGTPVYMAPEQCRGGGDAGPPADVYALGVTLFEMLTGRTPFESDDPMKLVGMHCFEPAPAVRRLNPLVSEAAEQLVAKCLQKHAGDRFADAAHLLRELDAMQRGEPSTVAVRPLLPGHDPTRVLSNQMTWELRSPPERVWPYVSNTERLNRAIGLPPVEYRVERDPQGAVRRWATVRLAGMAMSWEEHPFEWVEGRRMSVLREFTGGPFQWFVSTVELERTPEGGSVLRHEVRILPRNALGRWIAKVETGAKCRRSLDKVYTRIDQTLAGQQENKSDAFEAPAKLDRGRLDRLARRAAALAAQGVESSLVDRLSQHLAEAPAQEVAQIRPVALADKLGLDEGAVIDACLLGAAQGLLRMEWDVLCPTCRVAADSKQALKQLSAHTHCEACDADFRSDLAGAVELVFRVHPEIRNTSVGRYCVGGPWHAPHVVAQLRLEPGERLELELELPAGDYLLRGPRLPGAVPLRVQPSGAPSQHEFALEAAADPKRTVALRAGKQLLTLDNRYDVQQIVRIEKTIPRGDVLTAARAAALPRFRELFPGEVLDSGNTISAEQVSLLTTAIPEVDHLYARHGDAQGYAVVERHLRVLESTIRAGRGEVVKVVGEGVMAAFDDVGDAVRSALAIDAALAADPITSNLALAIGVHRGPAIVTTSNDRLDYFGAVARQALALPTAAGVGVTLTEPVAADPLVDALLARLTCVGETLTLALPGRPAQLAQHFSIDTRVPDDC</sequence>
<dbReference type="InterPro" id="IPR045983">
    <property type="entry name" value="GUC-dom-containing_N"/>
</dbReference>
<keyword evidence="10" id="KW-1185">Reference proteome</keyword>
<dbReference type="EMBL" id="CP036291">
    <property type="protein sequence ID" value="QDU88448.1"/>
    <property type="molecule type" value="Genomic_DNA"/>
</dbReference>
<keyword evidence="3 6" id="KW-0547">Nucleotide-binding</keyword>
<dbReference type="InterPro" id="IPR000719">
    <property type="entry name" value="Prot_kinase_dom"/>
</dbReference>
<evidence type="ECO:0000256" key="4">
    <source>
        <dbReference type="ARBA" id="ARBA00022777"/>
    </source>
</evidence>
<evidence type="ECO:0000259" key="8">
    <source>
        <dbReference type="PROSITE" id="PS50125"/>
    </source>
</evidence>
<dbReference type="Gene3D" id="1.10.510.10">
    <property type="entry name" value="Transferase(Phosphotransferase) domain 1"/>
    <property type="match status" value="1"/>
</dbReference>
<dbReference type="AlphaFoldDB" id="A0A518DAG3"/>
<evidence type="ECO:0000313" key="10">
    <source>
        <dbReference type="Proteomes" id="UP000317429"/>
    </source>
</evidence>
<dbReference type="PROSITE" id="PS00108">
    <property type="entry name" value="PROTEIN_KINASE_ST"/>
    <property type="match status" value="1"/>
</dbReference>
<dbReference type="InterPro" id="IPR029787">
    <property type="entry name" value="Nucleotide_cyclase"/>
</dbReference>
<evidence type="ECO:0000256" key="1">
    <source>
        <dbReference type="ARBA" id="ARBA00004167"/>
    </source>
</evidence>
<dbReference type="GO" id="GO:0009190">
    <property type="term" value="P:cyclic nucleotide biosynthetic process"/>
    <property type="evidence" value="ECO:0007669"/>
    <property type="project" value="InterPro"/>
</dbReference>
<dbReference type="GO" id="GO:0004674">
    <property type="term" value="F:protein serine/threonine kinase activity"/>
    <property type="evidence" value="ECO:0007669"/>
    <property type="project" value="UniProtKB-EC"/>
</dbReference>
<dbReference type="Gene3D" id="3.30.70.1230">
    <property type="entry name" value="Nucleotide cyclase"/>
    <property type="match status" value="1"/>
</dbReference>
<accession>A0A518DAG3</accession>
<protein>
    <submittedName>
        <fullName evidence="9">Serine/threonine-protein kinase StkP</fullName>
        <ecNumber evidence="9">2.7.11.1</ecNumber>
    </submittedName>
</protein>